<dbReference type="AlphaFoldDB" id="A0A1L9SVA2"/>
<evidence type="ECO:0000313" key="2">
    <source>
        <dbReference type="Proteomes" id="UP000184188"/>
    </source>
</evidence>
<dbReference type="Proteomes" id="UP000184188">
    <property type="component" value="Unassembled WGS sequence"/>
</dbReference>
<dbReference type="RefSeq" id="XP_022585629.1">
    <property type="nucleotide sequence ID" value="XM_022728231.1"/>
</dbReference>
<accession>A0A1L9SVA2</accession>
<dbReference type="GeneID" id="34614695"/>
<dbReference type="VEuPathDB" id="FungiDB:ASPZODRAFT_320187"/>
<protein>
    <submittedName>
        <fullName evidence="1">Uncharacterized protein</fullName>
    </submittedName>
</protein>
<proteinExistence type="predicted"/>
<reference evidence="2" key="1">
    <citation type="journal article" date="2017" name="Genome Biol.">
        <title>Comparative genomics reveals high biological diversity and specific adaptations in the industrially and medically important fungal genus Aspergillus.</title>
        <authorList>
            <person name="de Vries R.P."/>
            <person name="Riley R."/>
            <person name="Wiebenga A."/>
            <person name="Aguilar-Osorio G."/>
            <person name="Amillis S."/>
            <person name="Uchima C.A."/>
            <person name="Anderluh G."/>
            <person name="Asadollahi M."/>
            <person name="Askin M."/>
            <person name="Barry K."/>
            <person name="Battaglia E."/>
            <person name="Bayram O."/>
            <person name="Benocci T."/>
            <person name="Braus-Stromeyer S.A."/>
            <person name="Caldana C."/>
            <person name="Canovas D."/>
            <person name="Cerqueira G.C."/>
            <person name="Chen F."/>
            <person name="Chen W."/>
            <person name="Choi C."/>
            <person name="Clum A."/>
            <person name="Dos Santos R.A."/>
            <person name="Damasio A.R."/>
            <person name="Diallinas G."/>
            <person name="Emri T."/>
            <person name="Fekete E."/>
            <person name="Flipphi M."/>
            <person name="Freyberg S."/>
            <person name="Gallo A."/>
            <person name="Gournas C."/>
            <person name="Habgood R."/>
            <person name="Hainaut M."/>
            <person name="Harispe M.L."/>
            <person name="Henrissat B."/>
            <person name="Hilden K.S."/>
            <person name="Hope R."/>
            <person name="Hossain A."/>
            <person name="Karabika E."/>
            <person name="Karaffa L."/>
            <person name="Karanyi Z."/>
            <person name="Krasevec N."/>
            <person name="Kuo A."/>
            <person name="Kusch H."/>
            <person name="LaButti K."/>
            <person name="Lagendijk E.L."/>
            <person name="Lapidus A."/>
            <person name="Levasseur A."/>
            <person name="Lindquist E."/>
            <person name="Lipzen A."/>
            <person name="Logrieco A.F."/>
            <person name="MacCabe A."/>
            <person name="Maekelae M.R."/>
            <person name="Malavazi I."/>
            <person name="Melin P."/>
            <person name="Meyer V."/>
            <person name="Mielnichuk N."/>
            <person name="Miskei M."/>
            <person name="Molnar A.P."/>
            <person name="Mule G."/>
            <person name="Ngan C.Y."/>
            <person name="Orejas M."/>
            <person name="Orosz E."/>
            <person name="Ouedraogo J.P."/>
            <person name="Overkamp K.M."/>
            <person name="Park H.-S."/>
            <person name="Perrone G."/>
            <person name="Piumi F."/>
            <person name="Punt P.J."/>
            <person name="Ram A.F."/>
            <person name="Ramon A."/>
            <person name="Rauscher S."/>
            <person name="Record E."/>
            <person name="Riano-Pachon D.M."/>
            <person name="Robert V."/>
            <person name="Roehrig J."/>
            <person name="Ruller R."/>
            <person name="Salamov A."/>
            <person name="Salih N.S."/>
            <person name="Samson R.A."/>
            <person name="Sandor E."/>
            <person name="Sanguinetti M."/>
            <person name="Schuetze T."/>
            <person name="Sepcic K."/>
            <person name="Shelest E."/>
            <person name="Sherlock G."/>
            <person name="Sophianopoulou V."/>
            <person name="Squina F.M."/>
            <person name="Sun H."/>
            <person name="Susca A."/>
            <person name="Todd R.B."/>
            <person name="Tsang A."/>
            <person name="Unkles S.E."/>
            <person name="van de Wiele N."/>
            <person name="van Rossen-Uffink D."/>
            <person name="Oliveira J.V."/>
            <person name="Vesth T.C."/>
            <person name="Visser J."/>
            <person name="Yu J.-H."/>
            <person name="Zhou M."/>
            <person name="Andersen M.R."/>
            <person name="Archer D.B."/>
            <person name="Baker S.E."/>
            <person name="Benoit I."/>
            <person name="Brakhage A.A."/>
            <person name="Braus G.H."/>
            <person name="Fischer R."/>
            <person name="Frisvad J.C."/>
            <person name="Goldman G.H."/>
            <person name="Houbraken J."/>
            <person name="Oakley B."/>
            <person name="Pocsi I."/>
            <person name="Scazzocchio C."/>
            <person name="Seiboth B."/>
            <person name="vanKuyk P.A."/>
            <person name="Wortman J."/>
            <person name="Dyer P.S."/>
            <person name="Grigoriev I.V."/>
        </authorList>
    </citation>
    <scope>NUCLEOTIDE SEQUENCE [LARGE SCALE GENOMIC DNA]</scope>
    <source>
        <strain evidence="2">CBS 506.65</strain>
    </source>
</reference>
<dbReference type="EMBL" id="KV878336">
    <property type="protein sequence ID" value="OJJ51119.1"/>
    <property type="molecule type" value="Genomic_DNA"/>
</dbReference>
<sequence length="95" mass="10100">MLSTCLSGSIDVCSCLLTGCEAVKAESPRQVRSTPGLRPTLPSLHSKCNTPQWVCCGDKQTGRGGCCILPLLLNILWRLGTGCLVFCCAGGVWRT</sequence>
<name>A0A1L9SVA2_9EURO</name>
<evidence type="ECO:0000313" key="1">
    <source>
        <dbReference type="EMBL" id="OJJ51119.1"/>
    </source>
</evidence>
<organism evidence="1 2">
    <name type="scientific">Penicilliopsis zonata CBS 506.65</name>
    <dbReference type="NCBI Taxonomy" id="1073090"/>
    <lineage>
        <taxon>Eukaryota</taxon>
        <taxon>Fungi</taxon>
        <taxon>Dikarya</taxon>
        <taxon>Ascomycota</taxon>
        <taxon>Pezizomycotina</taxon>
        <taxon>Eurotiomycetes</taxon>
        <taxon>Eurotiomycetidae</taxon>
        <taxon>Eurotiales</taxon>
        <taxon>Aspergillaceae</taxon>
        <taxon>Penicilliopsis</taxon>
    </lineage>
</organism>
<gene>
    <name evidence="1" type="ORF">ASPZODRAFT_320187</name>
</gene>
<keyword evidence="2" id="KW-1185">Reference proteome</keyword>